<reference evidence="2 3" key="1">
    <citation type="submission" date="2018-05" db="EMBL/GenBank/DDBJ databases">
        <title>Genomic Encyclopedia of Type Strains, Phase IV (KMG-IV): sequencing the most valuable type-strain genomes for metagenomic binning, comparative biology and taxonomic classification.</title>
        <authorList>
            <person name="Goeker M."/>
        </authorList>
    </citation>
    <scope>NUCLEOTIDE SEQUENCE [LARGE SCALE GENOMIC DNA]</scope>
    <source>
        <strain evidence="2 3">DSM 29661</strain>
    </source>
</reference>
<feature type="region of interest" description="Disordered" evidence="1">
    <location>
        <begin position="1"/>
        <end position="36"/>
    </location>
</feature>
<organism evidence="2 3">
    <name type="scientific">Rivihabitans pingtungensis</name>
    <dbReference type="NCBI Taxonomy" id="1054498"/>
    <lineage>
        <taxon>Bacteria</taxon>
        <taxon>Pseudomonadati</taxon>
        <taxon>Pseudomonadota</taxon>
        <taxon>Betaproteobacteria</taxon>
        <taxon>Neisseriales</taxon>
        <taxon>Aquaspirillaceae</taxon>
        <taxon>Rivihabitans</taxon>
    </lineage>
</organism>
<evidence type="ECO:0000256" key="1">
    <source>
        <dbReference type="SAM" id="MobiDB-lite"/>
    </source>
</evidence>
<gene>
    <name evidence="2" type="ORF">DFR34_11471</name>
</gene>
<dbReference type="EMBL" id="QJKI01000014">
    <property type="protein sequence ID" value="PXX77983.1"/>
    <property type="molecule type" value="Genomic_DNA"/>
</dbReference>
<dbReference type="Proteomes" id="UP000247555">
    <property type="component" value="Unassembled WGS sequence"/>
</dbReference>
<protein>
    <recommendedName>
        <fullName evidence="4">PilZ domain-containing protein</fullName>
    </recommendedName>
</protein>
<sequence>MSRFNNHHHSHQHSPGRQPGYSGAHAGNKDVPPHCQGKLRSLVTNQTYPALCYDVRITGMQVCTPYVPQQGERIELTVYPPDIGGRPSEPFTTEVEAVCCLEVQQGQLYQLTVNIVTSSVRRR</sequence>
<feature type="compositionally biased region" description="Basic residues" evidence="1">
    <location>
        <begin position="1"/>
        <end position="14"/>
    </location>
</feature>
<dbReference type="RefSeq" id="WP_110391224.1">
    <property type="nucleotide sequence ID" value="NZ_CALCOA010000160.1"/>
</dbReference>
<evidence type="ECO:0000313" key="2">
    <source>
        <dbReference type="EMBL" id="PXX77983.1"/>
    </source>
</evidence>
<dbReference type="OrthoDB" id="8562941at2"/>
<evidence type="ECO:0000313" key="3">
    <source>
        <dbReference type="Proteomes" id="UP000247555"/>
    </source>
</evidence>
<keyword evidence="3" id="KW-1185">Reference proteome</keyword>
<dbReference type="AlphaFoldDB" id="A0A318KXM4"/>
<proteinExistence type="predicted"/>
<evidence type="ECO:0008006" key="4">
    <source>
        <dbReference type="Google" id="ProtNLM"/>
    </source>
</evidence>
<comment type="caution">
    <text evidence="2">The sequence shown here is derived from an EMBL/GenBank/DDBJ whole genome shotgun (WGS) entry which is preliminary data.</text>
</comment>
<name>A0A318KXM4_9NEIS</name>
<accession>A0A318KXM4</accession>